<dbReference type="InterPro" id="IPR025833">
    <property type="entry name" value="GDYXXLXY"/>
</dbReference>
<feature type="transmembrane region" description="Helical" evidence="2">
    <location>
        <begin position="33"/>
        <end position="56"/>
    </location>
</feature>
<evidence type="ECO:0000256" key="2">
    <source>
        <dbReference type="SAM" id="Phobius"/>
    </source>
</evidence>
<keyword evidence="2" id="KW-1133">Transmembrane helix</keyword>
<dbReference type="Pfam" id="PF14345">
    <property type="entry name" value="GDYXXLXY"/>
    <property type="match status" value="1"/>
</dbReference>
<evidence type="ECO:0000256" key="1">
    <source>
        <dbReference type="SAM" id="MobiDB-lite"/>
    </source>
</evidence>
<name>A0A329LX56_9BACL</name>
<evidence type="ECO:0008006" key="5">
    <source>
        <dbReference type="Google" id="ProtNLM"/>
    </source>
</evidence>
<sequence length="201" mass="22231">MRRSYGLPIDAVSGGGGTGSPAAGERRRKRRTLLLVLLAAAQVLFLSGLLVTNYAVGWFGKEIQLKTAPIDPRDLFYGDYVVLNYEISRLPSGLWKGEGEPDRQKTVYVLLRPSAASPEIYEAAGVYPDKPAAAGDEVVIKGRIDYSWDREINLRYGLERFYVPEGTGKEIEEQRALSTVRVSVAPWGQARVNGFVDEQKP</sequence>
<accession>A0A329LX56</accession>
<dbReference type="OrthoDB" id="4868247at2"/>
<dbReference type="AlphaFoldDB" id="A0A329LX56"/>
<keyword evidence="2" id="KW-0472">Membrane</keyword>
<evidence type="ECO:0000313" key="3">
    <source>
        <dbReference type="EMBL" id="RAV11780.1"/>
    </source>
</evidence>
<proteinExistence type="predicted"/>
<reference evidence="3 4" key="1">
    <citation type="journal article" date="2009" name="Int. J. Syst. Evol. Microbiol.">
        <title>Paenibacillus contaminans sp. nov., isolated from a contaminated laboratory plate.</title>
        <authorList>
            <person name="Chou J.H."/>
            <person name="Lee J.H."/>
            <person name="Lin M.C."/>
            <person name="Chang P.S."/>
            <person name="Arun A.B."/>
            <person name="Young C.C."/>
            <person name="Chen W.M."/>
        </authorList>
    </citation>
    <scope>NUCLEOTIDE SEQUENCE [LARGE SCALE GENOMIC DNA]</scope>
    <source>
        <strain evidence="3 4">CKOBP-6</strain>
    </source>
</reference>
<dbReference type="EMBL" id="QMFB01000036">
    <property type="protein sequence ID" value="RAV11780.1"/>
    <property type="molecule type" value="Genomic_DNA"/>
</dbReference>
<dbReference type="Proteomes" id="UP000250369">
    <property type="component" value="Unassembled WGS sequence"/>
</dbReference>
<comment type="caution">
    <text evidence="3">The sequence shown here is derived from an EMBL/GenBank/DDBJ whole genome shotgun (WGS) entry which is preliminary data.</text>
</comment>
<keyword evidence="2" id="KW-0812">Transmembrane</keyword>
<keyword evidence="4" id="KW-1185">Reference proteome</keyword>
<organism evidence="3 4">
    <name type="scientific">Paenibacillus contaminans</name>
    <dbReference type="NCBI Taxonomy" id="450362"/>
    <lineage>
        <taxon>Bacteria</taxon>
        <taxon>Bacillati</taxon>
        <taxon>Bacillota</taxon>
        <taxon>Bacilli</taxon>
        <taxon>Bacillales</taxon>
        <taxon>Paenibacillaceae</taxon>
        <taxon>Paenibacillus</taxon>
    </lineage>
</organism>
<evidence type="ECO:0000313" key="4">
    <source>
        <dbReference type="Proteomes" id="UP000250369"/>
    </source>
</evidence>
<protein>
    <recommendedName>
        <fullName evidence="5">GDYXXLXY domain-containing protein</fullName>
    </recommendedName>
</protein>
<gene>
    <name evidence="3" type="ORF">DQG23_35885</name>
</gene>
<feature type="region of interest" description="Disordered" evidence="1">
    <location>
        <begin position="1"/>
        <end position="25"/>
    </location>
</feature>